<dbReference type="PANTHER" id="PTHR33835:SF2">
    <property type="entry name" value="LYSINE-TRNA LIGASE"/>
    <property type="match status" value="1"/>
</dbReference>
<keyword evidence="2" id="KW-1185">Reference proteome</keyword>
<organism evidence="1 2">
    <name type="scientific">[Myrmecia] bisecta</name>
    <dbReference type="NCBI Taxonomy" id="41462"/>
    <lineage>
        <taxon>Eukaryota</taxon>
        <taxon>Viridiplantae</taxon>
        <taxon>Chlorophyta</taxon>
        <taxon>core chlorophytes</taxon>
        <taxon>Trebouxiophyceae</taxon>
        <taxon>Trebouxiales</taxon>
        <taxon>Trebouxiaceae</taxon>
        <taxon>Myrmecia</taxon>
    </lineage>
</organism>
<proteinExistence type="predicted"/>
<sequence length="439" mass="49087">MAMPAVIKLVPIPRRLRRAEPNRQRPRIVCLTFGCSSNGKTSSPFAPASTQPGSPQRTHRGEWSKSFLFFTGFPFPIGPVFERATVRQEVVPGSVWIFDQEQSVAGINVATTVRMTAVKLKGGSLLIYAPIAPTEECINLVKELNAPVEHIVLSSHAYEHKVFVAPFSRAFPRAQIWHVPGQWSFPLPLPLPLLGIFGSKPLNEGDSSVPWTDELDFKVLVASLGAAPYCEVALFHKQSRTLLVTDAVVYISDTPPEVVDRPRLQRAGSDNLFCKLLFAFDKPQNPQSMAEQESLGWKRNALLVSYFSPQHVRDPVGWPAIGNRLIVSPVTQTLVFSQIPGPTRKWVDRITGEWRFERIIACHFNSPIEAGPAEFRKAFTFVYEMENLKSRADNAQRRSREEAGLGFTQTYPMEDLKALLSLNSICRKLGVVRKEPLNS</sequence>
<reference evidence="1 2" key="1">
    <citation type="journal article" date="2024" name="Nat. Commun.">
        <title>Phylogenomics reveals the evolutionary origins of lichenization in chlorophyte algae.</title>
        <authorList>
            <person name="Puginier C."/>
            <person name="Libourel C."/>
            <person name="Otte J."/>
            <person name="Skaloud P."/>
            <person name="Haon M."/>
            <person name="Grisel S."/>
            <person name="Petersen M."/>
            <person name="Berrin J.G."/>
            <person name="Delaux P.M."/>
            <person name="Dal Grande F."/>
            <person name="Keller J."/>
        </authorList>
    </citation>
    <scope>NUCLEOTIDE SEQUENCE [LARGE SCALE GENOMIC DNA]</scope>
    <source>
        <strain evidence="1 2">SAG 2043</strain>
    </source>
</reference>
<evidence type="ECO:0000313" key="1">
    <source>
        <dbReference type="EMBL" id="KAK9829002.1"/>
    </source>
</evidence>
<dbReference type="EMBL" id="JALJOR010000001">
    <property type="protein sequence ID" value="KAK9829002.1"/>
    <property type="molecule type" value="Genomic_DNA"/>
</dbReference>
<dbReference type="Pfam" id="PF14234">
    <property type="entry name" value="DUF4336"/>
    <property type="match status" value="2"/>
</dbReference>
<dbReference type="AlphaFoldDB" id="A0AAW1R5T7"/>
<accession>A0AAW1R5T7</accession>
<gene>
    <name evidence="1" type="ORF">WJX72_003330</name>
</gene>
<dbReference type="Proteomes" id="UP001489004">
    <property type="component" value="Unassembled WGS sequence"/>
</dbReference>
<protein>
    <submittedName>
        <fullName evidence="1">Uncharacterized protein</fullName>
    </submittedName>
</protein>
<name>A0AAW1R5T7_9CHLO</name>
<evidence type="ECO:0000313" key="2">
    <source>
        <dbReference type="Proteomes" id="UP001489004"/>
    </source>
</evidence>
<dbReference type="InterPro" id="IPR025638">
    <property type="entry name" value="DUF4336"/>
</dbReference>
<dbReference type="PANTHER" id="PTHR33835">
    <property type="entry name" value="YALI0C07656P"/>
    <property type="match status" value="1"/>
</dbReference>
<comment type="caution">
    <text evidence="1">The sequence shown here is derived from an EMBL/GenBank/DDBJ whole genome shotgun (WGS) entry which is preliminary data.</text>
</comment>